<evidence type="ECO:0000256" key="1">
    <source>
        <dbReference type="PIRSR" id="PIRSR613078-1"/>
    </source>
</evidence>
<organism evidence="3 4">
    <name type="scientific">Cnuibacter physcomitrellae</name>
    <dbReference type="NCBI Taxonomy" id="1619308"/>
    <lineage>
        <taxon>Bacteria</taxon>
        <taxon>Bacillati</taxon>
        <taxon>Actinomycetota</taxon>
        <taxon>Actinomycetes</taxon>
        <taxon>Micrococcales</taxon>
        <taxon>Microbacteriaceae</taxon>
        <taxon>Cnuibacter</taxon>
    </lineage>
</organism>
<proteinExistence type="predicted"/>
<dbReference type="InterPro" id="IPR029033">
    <property type="entry name" value="His_PPase_superfam"/>
</dbReference>
<dbReference type="InterPro" id="IPR013078">
    <property type="entry name" value="His_Pase_superF_clade-1"/>
</dbReference>
<dbReference type="GO" id="GO:0070297">
    <property type="term" value="P:regulation of phosphorelay signal transduction system"/>
    <property type="evidence" value="ECO:0007669"/>
    <property type="project" value="TreeGrafter"/>
</dbReference>
<feature type="binding site" evidence="2">
    <location>
        <position position="93"/>
    </location>
    <ligand>
        <name>substrate</name>
    </ligand>
</feature>
<accession>A0A1X9LPU2</accession>
<dbReference type="CDD" id="cd07067">
    <property type="entry name" value="HP_PGM_like"/>
    <property type="match status" value="1"/>
</dbReference>
<dbReference type="Gene3D" id="3.40.50.1240">
    <property type="entry name" value="Phosphoglycerate mutase-like"/>
    <property type="match status" value="1"/>
</dbReference>
<feature type="binding site" evidence="2">
    <location>
        <position position="60"/>
    </location>
    <ligand>
        <name>substrate</name>
    </ligand>
</feature>
<dbReference type="InterPro" id="IPR050275">
    <property type="entry name" value="PGM_Phosphatase"/>
</dbReference>
<dbReference type="PANTHER" id="PTHR48100:SF15">
    <property type="entry name" value="SEDOHEPTULOSE 1,7-BISPHOSPHATASE"/>
    <property type="match status" value="1"/>
</dbReference>
<dbReference type="STRING" id="1619308.B5808_03890"/>
<dbReference type="EMBL" id="CP020715">
    <property type="protein sequence ID" value="ARJ07193.1"/>
    <property type="molecule type" value="Genomic_DNA"/>
</dbReference>
<evidence type="ECO:0000256" key="2">
    <source>
        <dbReference type="PIRSR" id="PIRSR613078-2"/>
    </source>
</evidence>
<feature type="binding site" evidence="2">
    <location>
        <begin position="82"/>
        <end position="85"/>
    </location>
    <ligand>
        <name>substrate</name>
    </ligand>
</feature>
<keyword evidence="4" id="KW-1185">Reference proteome</keyword>
<dbReference type="PANTHER" id="PTHR48100">
    <property type="entry name" value="BROAD-SPECIFICITY PHOSPHATASE YOR283W-RELATED"/>
    <property type="match status" value="1"/>
</dbReference>
<protein>
    <recommendedName>
        <fullName evidence="5">Histidine phosphatase family protein</fullName>
    </recommendedName>
</protein>
<dbReference type="AlphaFoldDB" id="A0A1X9LPU2"/>
<sequence length="202" mass="22270">MTRSHIYLVRHGETEWSLSGRHTGRTDIPLTATGEAQARAAGRVLAGHDFGVVYTSPRQRARRTAELAGFGDRAHVLEDLAEWDYGAYEGLLKPEIERLHGGPWSIWADGAMKDDEGRGEDAADVQARARAVIERVRPALVAGKDALVFSHGHFLRSLAVTWLGVPISSGERIALDTASLSILGFEHGKHVLRLWNRTPYTE</sequence>
<dbReference type="Proteomes" id="UP000192775">
    <property type="component" value="Chromosome"/>
</dbReference>
<feature type="active site" description="Tele-phosphohistidine intermediate" evidence="1">
    <location>
        <position position="11"/>
    </location>
</feature>
<gene>
    <name evidence="3" type="ORF">B5808_03890</name>
</gene>
<dbReference type="Pfam" id="PF00300">
    <property type="entry name" value="His_Phos_1"/>
    <property type="match status" value="1"/>
</dbReference>
<feature type="active site" description="Proton donor/acceptor" evidence="1">
    <location>
        <position position="82"/>
    </location>
</feature>
<dbReference type="SUPFAM" id="SSF53254">
    <property type="entry name" value="Phosphoglycerate mutase-like"/>
    <property type="match status" value="1"/>
</dbReference>
<evidence type="ECO:0000313" key="4">
    <source>
        <dbReference type="Proteomes" id="UP000192775"/>
    </source>
</evidence>
<reference evidence="3 4" key="1">
    <citation type="submission" date="2017-04" db="EMBL/GenBank/DDBJ databases">
        <authorList>
            <person name="Afonso C.L."/>
            <person name="Miller P.J."/>
            <person name="Scott M.A."/>
            <person name="Spackman E."/>
            <person name="Goraichik I."/>
            <person name="Dimitrov K.M."/>
            <person name="Suarez D.L."/>
            <person name="Swayne D.E."/>
        </authorList>
    </citation>
    <scope>NUCLEOTIDE SEQUENCE [LARGE SCALE GENOMIC DNA]</scope>
    <source>
        <strain evidence="4">XA(T)</strain>
    </source>
</reference>
<dbReference type="SMART" id="SM00855">
    <property type="entry name" value="PGAM"/>
    <property type="match status" value="1"/>
</dbReference>
<evidence type="ECO:0000313" key="3">
    <source>
        <dbReference type="EMBL" id="ARJ07193.1"/>
    </source>
</evidence>
<feature type="binding site" evidence="2">
    <location>
        <begin position="23"/>
        <end position="24"/>
    </location>
    <ligand>
        <name>substrate</name>
    </ligand>
</feature>
<name>A0A1X9LPU2_9MICO</name>
<dbReference type="GO" id="GO:0101006">
    <property type="term" value="F:protein histidine phosphatase activity"/>
    <property type="evidence" value="ECO:0007669"/>
    <property type="project" value="TreeGrafter"/>
</dbReference>
<evidence type="ECO:0008006" key="5">
    <source>
        <dbReference type="Google" id="ProtNLM"/>
    </source>
</evidence>
<dbReference type="KEGG" id="cphy:B5808_03890"/>